<dbReference type="Proteomes" id="UP001201812">
    <property type="component" value="Unassembled WGS sequence"/>
</dbReference>
<feature type="compositionally biased region" description="Polar residues" evidence="1">
    <location>
        <begin position="171"/>
        <end position="187"/>
    </location>
</feature>
<sequence length="187" mass="20747">MSEELNVEIFPTDQLCTLCHLVLKRFKSQLEGQVINEDEFKLNLALGCIQLRTPEEVLKCQKSIDPKQINRIANKANSIAALCLEAKFCKPDEVPAETSPPSVQPIEPIPDVVPIEPISNIADFVGFDRNETILETSTVSDTGSTIPDLDSKDDADSEESKPEASKHRDSAVTNTQQHQELVQMTYP</sequence>
<protein>
    <submittedName>
        <fullName evidence="2">Uncharacterized protein</fullName>
    </submittedName>
</protein>
<proteinExistence type="predicted"/>
<feature type="compositionally biased region" description="Polar residues" evidence="1">
    <location>
        <begin position="136"/>
        <end position="145"/>
    </location>
</feature>
<reference evidence="2" key="1">
    <citation type="submission" date="2022-01" db="EMBL/GenBank/DDBJ databases">
        <title>Genome Sequence Resource for Two Populations of Ditylenchus destructor, the Migratory Endoparasitic Phytonematode.</title>
        <authorList>
            <person name="Zhang H."/>
            <person name="Lin R."/>
            <person name="Xie B."/>
        </authorList>
    </citation>
    <scope>NUCLEOTIDE SEQUENCE</scope>
    <source>
        <strain evidence="2">BazhouSP</strain>
    </source>
</reference>
<organism evidence="2 3">
    <name type="scientific">Ditylenchus destructor</name>
    <dbReference type="NCBI Taxonomy" id="166010"/>
    <lineage>
        <taxon>Eukaryota</taxon>
        <taxon>Metazoa</taxon>
        <taxon>Ecdysozoa</taxon>
        <taxon>Nematoda</taxon>
        <taxon>Chromadorea</taxon>
        <taxon>Rhabditida</taxon>
        <taxon>Tylenchina</taxon>
        <taxon>Tylenchomorpha</taxon>
        <taxon>Sphaerularioidea</taxon>
        <taxon>Anguinidae</taxon>
        <taxon>Anguininae</taxon>
        <taxon>Ditylenchus</taxon>
    </lineage>
</organism>
<comment type="caution">
    <text evidence="2">The sequence shown here is derived from an EMBL/GenBank/DDBJ whole genome shotgun (WGS) entry which is preliminary data.</text>
</comment>
<dbReference type="AlphaFoldDB" id="A0AAD4MUP2"/>
<name>A0AAD4MUP2_9BILA</name>
<evidence type="ECO:0000256" key="1">
    <source>
        <dbReference type="SAM" id="MobiDB-lite"/>
    </source>
</evidence>
<feature type="region of interest" description="Disordered" evidence="1">
    <location>
        <begin position="136"/>
        <end position="187"/>
    </location>
</feature>
<evidence type="ECO:0000313" key="2">
    <source>
        <dbReference type="EMBL" id="KAI1704524.1"/>
    </source>
</evidence>
<keyword evidence="3" id="KW-1185">Reference proteome</keyword>
<gene>
    <name evidence="2" type="ORF">DdX_14158</name>
</gene>
<feature type="compositionally biased region" description="Basic and acidic residues" evidence="1">
    <location>
        <begin position="149"/>
        <end position="170"/>
    </location>
</feature>
<dbReference type="EMBL" id="JAKKPZ010000066">
    <property type="protein sequence ID" value="KAI1704524.1"/>
    <property type="molecule type" value="Genomic_DNA"/>
</dbReference>
<evidence type="ECO:0000313" key="3">
    <source>
        <dbReference type="Proteomes" id="UP001201812"/>
    </source>
</evidence>
<accession>A0AAD4MUP2</accession>